<feature type="region of interest" description="Disordered" evidence="2">
    <location>
        <begin position="618"/>
        <end position="814"/>
    </location>
</feature>
<dbReference type="EMBL" id="LAYC01000003">
    <property type="protein sequence ID" value="KYK54928.1"/>
    <property type="molecule type" value="Genomic_DNA"/>
</dbReference>
<dbReference type="InterPro" id="IPR051485">
    <property type="entry name" value="SR-CTD_assoc_factor"/>
</dbReference>
<dbReference type="PANTHER" id="PTHR23140">
    <property type="entry name" value="RNA PROCESSING PROTEIN LD23810P"/>
    <property type="match status" value="1"/>
</dbReference>
<evidence type="ECO:0000313" key="5">
    <source>
        <dbReference type="Proteomes" id="UP000076580"/>
    </source>
</evidence>
<reference evidence="4 5" key="1">
    <citation type="journal article" date="2016" name="Sci. Rep.">
        <title>Insights into Adaptations to a Near-Obligate Nematode Endoparasitic Lifestyle from the Finished Genome of Drechmeria coniospora.</title>
        <authorList>
            <person name="Zhang L."/>
            <person name="Zhou Z."/>
            <person name="Guo Q."/>
            <person name="Fokkens L."/>
            <person name="Miskei M."/>
            <person name="Pocsi I."/>
            <person name="Zhang W."/>
            <person name="Chen M."/>
            <person name="Wang L."/>
            <person name="Sun Y."/>
            <person name="Donzelli B.G."/>
            <person name="Gibson D.M."/>
            <person name="Nelson D.R."/>
            <person name="Luo J.G."/>
            <person name="Rep M."/>
            <person name="Liu H."/>
            <person name="Yang S."/>
            <person name="Wang J."/>
            <person name="Krasnoff S.B."/>
            <person name="Xu Y."/>
            <person name="Molnar I."/>
            <person name="Lin M."/>
        </authorList>
    </citation>
    <scope>NUCLEOTIDE SEQUENCE [LARGE SCALE GENOMIC DNA]</scope>
    <source>
        <strain evidence="4 5">ARSEF 6962</strain>
    </source>
</reference>
<dbReference type="InterPro" id="IPR006569">
    <property type="entry name" value="CID_dom"/>
</dbReference>
<feature type="compositionally biased region" description="Low complexity" evidence="2">
    <location>
        <begin position="289"/>
        <end position="300"/>
    </location>
</feature>
<dbReference type="RefSeq" id="XP_040654280.1">
    <property type="nucleotide sequence ID" value="XM_040804176.1"/>
</dbReference>
<dbReference type="STRING" id="98403.A0A151GCU8"/>
<dbReference type="Gene3D" id="1.25.40.90">
    <property type="match status" value="1"/>
</dbReference>
<dbReference type="InterPro" id="IPR035967">
    <property type="entry name" value="SWAP/Surp_sf"/>
</dbReference>
<dbReference type="GO" id="GO:0005634">
    <property type="term" value="C:nucleus"/>
    <property type="evidence" value="ECO:0007669"/>
    <property type="project" value="TreeGrafter"/>
</dbReference>
<dbReference type="GO" id="GO:0003723">
    <property type="term" value="F:RNA binding"/>
    <property type="evidence" value="ECO:0007669"/>
    <property type="project" value="UniProtKB-KW"/>
</dbReference>
<protein>
    <submittedName>
        <fullName evidence="4">Coatamer subunit protein</fullName>
    </submittedName>
</protein>
<gene>
    <name evidence="4" type="ORF">DCS_06889</name>
</gene>
<evidence type="ECO:0000256" key="2">
    <source>
        <dbReference type="SAM" id="MobiDB-lite"/>
    </source>
</evidence>
<dbReference type="InParanoid" id="A0A151GCU8"/>
<keyword evidence="1" id="KW-0694">RNA-binding</keyword>
<accession>A0A151GCU8</accession>
<proteinExistence type="predicted"/>
<feature type="compositionally biased region" description="Basic and acidic residues" evidence="2">
    <location>
        <begin position="25"/>
        <end position="44"/>
    </location>
</feature>
<feature type="compositionally biased region" description="Basic and acidic residues" evidence="2">
    <location>
        <begin position="640"/>
        <end position="668"/>
    </location>
</feature>
<feature type="region of interest" description="Disordered" evidence="2">
    <location>
        <begin position="56"/>
        <end position="82"/>
    </location>
</feature>
<organism evidence="4 5">
    <name type="scientific">Drechmeria coniospora</name>
    <name type="common">Nematophagous fungus</name>
    <name type="synonym">Meria coniospora</name>
    <dbReference type="NCBI Taxonomy" id="98403"/>
    <lineage>
        <taxon>Eukaryota</taxon>
        <taxon>Fungi</taxon>
        <taxon>Dikarya</taxon>
        <taxon>Ascomycota</taxon>
        <taxon>Pezizomycotina</taxon>
        <taxon>Sordariomycetes</taxon>
        <taxon>Hypocreomycetidae</taxon>
        <taxon>Hypocreales</taxon>
        <taxon>Ophiocordycipitaceae</taxon>
        <taxon>Drechmeria</taxon>
    </lineage>
</organism>
<feature type="compositionally biased region" description="Acidic residues" evidence="2">
    <location>
        <begin position="669"/>
        <end position="683"/>
    </location>
</feature>
<dbReference type="Proteomes" id="UP000076580">
    <property type="component" value="Chromosome 03"/>
</dbReference>
<dbReference type="Pfam" id="PF01805">
    <property type="entry name" value="Surp"/>
    <property type="match status" value="1"/>
</dbReference>
<dbReference type="PROSITE" id="PS51391">
    <property type="entry name" value="CID"/>
    <property type="match status" value="1"/>
</dbReference>
<dbReference type="PANTHER" id="PTHR23140:SF0">
    <property type="entry name" value="U2 SNRNP-ASSOCIATED SURP MOTIF-CONTAINING PROTEIN"/>
    <property type="match status" value="1"/>
</dbReference>
<dbReference type="GO" id="GO:0006396">
    <property type="term" value="P:RNA processing"/>
    <property type="evidence" value="ECO:0007669"/>
    <property type="project" value="InterPro"/>
</dbReference>
<evidence type="ECO:0000256" key="1">
    <source>
        <dbReference type="ARBA" id="ARBA00022884"/>
    </source>
</evidence>
<evidence type="ECO:0000259" key="3">
    <source>
        <dbReference type="PROSITE" id="PS51391"/>
    </source>
</evidence>
<dbReference type="InterPro" id="IPR008942">
    <property type="entry name" value="ENTH_VHS"/>
</dbReference>
<feature type="region of interest" description="Disordered" evidence="2">
    <location>
        <begin position="279"/>
        <end position="306"/>
    </location>
</feature>
<dbReference type="GeneID" id="63719532"/>
<dbReference type="SUPFAM" id="SSF109905">
    <property type="entry name" value="Surp module (SWAP domain)"/>
    <property type="match status" value="1"/>
</dbReference>
<feature type="compositionally biased region" description="Basic and acidic residues" evidence="2">
    <location>
        <begin position="749"/>
        <end position="758"/>
    </location>
</feature>
<name>A0A151GCU8_DRECN</name>
<evidence type="ECO:0000313" key="4">
    <source>
        <dbReference type="EMBL" id="KYK54928.1"/>
    </source>
</evidence>
<dbReference type="AlphaFoldDB" id="A0A151GCU8"/>
<feature type="compositionally biased region" description="Acidic residues" evidence="2">
    <location>
        <begin position="803"/>
        <end position="814"/>
    </location>
</feature>
<feature type="compositionally biased region" description="Acidic residues" evidence="2">
    <location>
        <begin position="701"/>
        <end position="746"/>
    </location>
</feature>
<dbReference type="InterPro" id="IPR000061">
    <property type="entry name" value="Surp"/>
</dbReference>
<sequence length="814" mass="89513">MSSGKAPLGFPEAEAKLPQPGKMSSFERTKAEAEAKRKRDQAETEAVYKEFIKSFDHDEDDDGRLQHHAPRHSYGTPSTGLNTGRRHFAASAMKKSGPGTLGPLPGAYGAKRSFNDFAMGSRETGSSSVNQDSQTAALSVSEAFRNESDDEDEVEKEAGQRAELMAQAKPQLRLTNMPPGCTPAAIKALFPDNLIVDAVKIDPPSAPGHLQSNCTNCVVVFDRDTAGSALDAVVSAMQNRYLGVGRYLSISRHLPSVMLKPAVAPQPFGAILREQADAGHHGSRRGFAPPSSYSKPSGSPNRLDQYHVPVVPPDDINTLRQIHTTVEKLLKHGAEFEYALMQRPDVQRDERWAWLWDSTSTAGVWYRWRLWELATGYKSDPAKEPYVYLFEDCPAWKVPEPLPFEFVTDIDQFVHHADYNSSDEDGIDENQLDARKPYPFLNPLREAKLIHLLARLPTSTAKLRKGDVARVCAFALENANRGPSEVVDLVVTNIAMPLAFTDENSQHHQAAVETVGRGEVLDVSGGSLVGLYVVHDILGASGSSKMYRHGWKYRALFEKALKDRKVFEFLSMMPEQHGWGRLRAEKWKRCILSVLHLWEGWNVFPKKSQEHFIHVMEKPPLAPPDETPAPSATDGAAKQGLDKGEPLDGDDMLGRPLDESDLEDVRMSDEEDVDGEPIVEDDVQGTPARGDDAQGVPATGDDVEGEPIDEADVEGEPIDDDDVEGEPMEEGDVEGEPMGDDDDALDEPSTTRDGRNDDDSATPGVDRRTESGADGAGEGSQGEAQGERGHLSRRRMRAVDMFADSDDDSTDEKR</sequence>
<comment type="caution">
    <text evidence="4">The sequence shown here is derived from an EMBL/GenBank/DDBJ whole genome shotgun (WGS) entry which is preliminary data.</text>
</comment>
<feature type="domain" description="CID" evidence="3">
    <location>
        <begin position="441"/>
        <end position="620"/>
    </location>
</feature>
<dbReference type="Gene3D" id="1.10.10.790">
    <property type="entry name" value="Surp module"/>
    <property type="match status" value="1"/>
</dbReference>
<feature type="region of interest" description="Disordered" evidence="2">
    <location>
        <begin position="1"/>
        <end position="44"/>
    </location>
</feature>
<keyword evidence="5" id="KW-1185">Reference proteome</keyword>